<dbReference type="CDD" id="cd18013">
    <property type="entry name" value="DEXQc_bact_SNF2"/>
    <property type="match status" value="1"/>
</dbReference>
<dbReference type="AlphaFoldDB" id="A0A414AHY7"/>
<dbReference type="RefSeq" id="WP_002566846.1">
    <property type="nucleotide sequence ID" value="NZ_CABKUK010000003.1"/>
</dbReference>
<evidence type="ECO:0000313" key="2">
    <source>
        <dbReference type="EMBL" id="RHC48063.1"/>
    </source>
</evidence>
<name>A0A414AHY7_9FIRM</name>
<dbReference type="KEGG" id="cbol:CGC65_27790"/>
<keyword evidence="2" id="KW-0067">ATP-binding</keyword>
<dbReference type="CDD" id="cd18793">
    <property type="entry name" value="SF2_C_SNF"/>
    <property type="match status" value="1"/>
</dbReference>
<organism evidence="2 3">
    <name type="scientific">Enterocloster bolteae</name>
    <dbReference type="NCBI Taxonomy" id="208479"/>
    <lineage>
        <taxon>Bacteria</taxon>
        <taxon>Bacillati</taxon>
        <taxon>Bacillota</taxon>
        <taxon>Clostridia</taxon>
        <taxon>Lachnospirales</taxon>
        <taxon>Lachnospiraceae</taxon>
        <taxon>Enterocloster</taxon>
    </lineage>
</organism>
<sequence>MHYEPHDYQKYATEKIIELPACALFMEMGLGKTVSTLTAIDELIYDRFEVEKVLVIAPYRVADDTWTTETEKWDHLKHLRVSKVLGTSGERIAALEADADIYVINRENVTWLVNLTGKEWPFEMIVVDELSSFKSNSAKRFKSLRIVRPLARRFVGLTGTPAPNGLLDLWPQVYLIDRGERLGKTYTGYKDRYFLPDRRNGFVVYSWTPKEGAKEAIEQKLSDICISMKADDYLNLPAQIVNDVYVSMDRHEMRKYRELEKEKLLELDGKEITALSAAAVWGKLLQLANGAAYDGEGNVIPLHDRKLDALAEILEASGGHPVLVFYNFRHDYDRLMGRFKGYNPRTLKSQQDIRDWNEGRIPLLLAQPASMGHGLNIQAGGHIIVWFGLNPSLELYLQANARLHRQGQTEAVIIHRLITKGTVDEDVVKKLWVKDETQDGLMESLKARIRRIKDGN</sequence>
<keyword evidence="1" id="KW-0378">Hydrolase</keyword>
<dbReference type="Pfam" id="PF00176">
    <property type="entry name" value="SNF2-rel_dom"/>
    <property type="match status" value="1"/>
</dbReference>
<dbReference type="EMBL" id="QSHZ01000050">
    <property type="protein sequence ID" value="RHC48063.1"/>
    <property type="molecule type" value="Genomic_DNA"/>
</dbReference>
<dbReference type="GO" id="GO:0016787">
    <property type="term" value="F:hydrolase activity"/>
    <property type="evidence" value="ECO:0007669"/>
    <property type="project" value="UniProtKB-KW"/>
</dbReference>
<dbReference type="Pfam" id="PF00271">
    <property type="entry name" value="Helicase_C"/>
    <property type="match status" value="1"/>
</dbReference>
<dbReference type="InterPro" id="IPR000330">
    <property type="entry name" value="SNF2_N"/>
</dbReference>
<dbReference type="Proteomes" id="UP000283975">
    <property type="component" value="Unassembled WGS sequence"/>
</dbReference>
<dbReference type="InterPro" id="IPR038718">
    <property type="entry name" value="SNF2-like_sf"/>
</dbReference>
<proteinExistence type="predicted"/>
<dbReference type="InterPro" id="IPR001650">
    <property type="entry name" value="Helicase_C-like"/>
</dbReference>
<protein>
    <submittedName>
        <fullName evidence="2">DEAD/DEAH box helicase</fullName>
    </submittedName>
</protein>
<dbReference type="Gene3D" id="3.40.50.300">
    <property type="entry name" value="P-loop containing nucleotide triphosphate hydrolases"/>
    <property type="match status" value="1"/>
</dbReference>
<dbReference type="InterPro" id="IPR014001">
    <property type="entry name" value="Helicase_ATP-bd"/>
</dbReference>
<dbReference type="GO" id="GO:0004386">
    <property type="term" value="F:helicase activity"/>
    <property type="evidence" value="ECO:0007669"/>
    <property type="project" value="UniProtKB-KW"/>
</dbReference>
<gene>
    <name evidence="2" type="ORF">DW839_29090</name>
</gene>
<dbReference type="Gene3D" id="3.40.50.10810">
    <property type="entry name" value="Tandem AAA-ATPase domain"/>
    <property type="match status" value="1"/>
</dbReference>
<keyword evidence="2" id="KW-0547">Nucleotide-binding</keyword>
<dbReference type="PROSITE" id="PS51192">
    <property type="entry name" value="HELICASE_ATP_BIND_1"/>
    <property type="match status" value="1"/>
</dbReference>
<evidence type="ECO:0000256" key="1">
    <source>
        <dbReference type="ARBA" id="ARBA00022801"/>
    </source>
</evidence>
<dbReference type="PANTHER" id="PTHR10799">
    <property type="entry name" value="SNF2/RAD54 HELICASE FAMILY"/>
    <property type="match status" value="1"/>
</dbReference>
<reference evidence="2 3" key="1">
    <citation type="submission" date="2018-08" db="EMBL/GenBank/DDBJ databases">
        <title>A genome reference for cultivated species of the human gut microbiota.</title>
        <authorList>
            <person name="Zou Y."/>
            <person name="Xue W."/>
            <person name="Luo G."/>
        </authorList>
    </citation>
    <scope>NUCLEOTIDE SEQUENCE [LARGE SCALE GENOMIC DNA]</scope>
    <source>
        <strain evidence="2 3">AM35-14</strain>
    </source>
</reference>
<keyword evidence="2" id="KW-0347">Helicase</keyword>
<comment type="caution">
    <text evidence="2">The sequence shown here is derived from an EMBL/GenBank/DDBJ whole genome shotgun (WGS) entry which is preliminary data.</text>
</comment>
<dbReference type="GO" id="GO:0005524">
    <property type="term" value="F:ATP binding"/>
    <property type="evidence" value="ECO:0007669"/>
    <property type="project" value="InterPro"/>
</dbReference>
<accession>A0A414AHY7</accession>
<dbReference type="SUPFAM" id="SSF52540">
    <property type="entry name" value="P-loop containing nucleoside triphosphate hydrolases"/>
    <property type="match status" value="2"/>
</dbReference>
<dbReference type="InterPro" id="IPR049730">
    <property type="entry name" value="SNF2/RAD54-like_C"/>
</dbReference>
<dbReference type="InterPro" id="IPR027417">
    <property type="entry name" value="P-loop_NTPase"/>
</dbReference>
<evidence type="ECO:0000313" key="3">
    <source>
        <dbReference type="Proteomes" id="UP000283975"/>
    </source>
</evidence>
<dbReference type="SMART" id="SM00487">
    <property type="entry name" value="DEXDc"/>
    <property type="match status" value="1"/>
</dbReference>